<feature type="compositionally biased region" description="Polar residues" evidence="2">
    <location>
        <begin position="226"/>
        <end position="235"/>
    </location>
</feature>
<feature type="compositionally biased region" description="Polar residues" evidence="2">
    <location>
        <begin position="164"/>
        <end position="180"/>
    </location>
</feature>
<gene>
    <name evidence="4" type="primary">PPE32_2</name>
    <name evidence="4" type="ORF">MSG_00709</name>
</gene>
<dbReference type="PANTHER" id="PTHR46766">
    <property type="entry name" value="GLUTAMINE-RICH PROTEIN 2"/>
    <property type="match status" value="1"/>
</dbReference>
<evidence type="ECO:0000313" key="5">
    <source>
        <dbReference type="Proteomes" id="UP000217736"/>
    </source>
</evidence>
<dbReference type="InterPro" id="IPR000030">
    <property type="entry name" value="PPE_dom"/>
</dbReference>
<dbReference type="PANTHER" id="PTHR46766:SF1">
    <property type="entry name" value="GLUTAMINE-RICH PROTEIN 2"/>
    <property type="match status" value="1"/>
</dbReference>
<name>A0A1Z4ED49_9MYCO</name>
<dbReference type="GO" id="GO:0052572">
    <property type="term" value="P:response to host immune response"/>
    <property type="evidence" value="ECO:0007669"/>
    <property type="project" value="TreeGrafter"/>
</dbReference>
<feature type="compositionally biased region" description="Polar residues" evidence="2">
    <location>
        <begin position="189"/>
        <end position="215"/>
    </location>
</feature>
<evidence type="ECO:0000256" key="1">
    <source>
        <dbReference type="ARBA" id="ARBA00010652"/>
    </source>
</evidence>
<dbReference type="RefSeq" id="WP_096437136.1">
    <property type="nucleotide sequence ID" value="NZ_AP018164.1"/>
</dbReference>
<proteinExistence type="inferred from homology"/>
<sequence>MDFALLPPEVNSALIYAGPGSGPLLAAAAAWDSVAAELESTAGGYATEVSGLAGQSWFGPSSVAMAAAATSYADWLSAAAAAAGQTAAQAYGAAAAYEAAFAATVPPPLVAANRALLTGLVATNFFGQNTPAIAATEAQYAAMWVQDATAMYTYAADSSAASTLGSFSEPPQTTNQSGQDAQARAAAQTVGNATSSRTQSVAQLSSTNTAQQAGSTIPGDPPIPEGSTTTVPAGSTLTVGPGSVAYINSGSVTIATTSSDGSVYFGSATSIIVNAGSAVTLGTEAVGADGVLYQAGATVAAGANPLTLTPVEAFPDVVAYLISGSAVITGNPVADTTGIVNLSSSSITAVVGSSAASITNATGSVGYVAAAPAASSGAVPGLGLLTSSPGLAGTSGIQPQLDVEGLLEWAGTLSGTELAGAIG</sequence>
<dbReference type="AlphaFoldDB" id="A0A1Z4ED49"/>
<dbReference type="FunFam" id="1.20.1260.20:FF:000001">
    <property type="entry name" value="PPE family protein PPE41"/>
    <property type="match status" value="1"/>
</dbReference>
<dbReference type="SUPFAM" id="SSF140459">
    <property type="entry name" value="PE/PPE dimer-like"/>
    <property type="match status" value="1"/>
</dbReference>
<dbReference type="Pfam" id="PF00823">
    <property type="entry name" value="PPE"/>
    <property type="match status" value="1"/>
</dbReference>
<dbReference type="InterPro" id="IPR038332">
    <property type="entry name" value="PPE_sf"/>
</dbReference>
<evidence type="ECO:0000259" key="3">
    <source>
        <dbReference type="Pfam" id="PF00823"/>
    </source>
</evidence>
<evidence type="ECO:0000256" key="2">
    <source>
        <dbReference type="SAM" id="MobiDB-lite"/>
    </source>
</evidence>
<protein>
    <submittedName>
        <fullName evidence="4">Putative PPE family protein PPE32</fullName>
    </submittedName>
</protein>
<accession>A0A1Z4ED49</accession>
<dbReference type="KEGG" id="mshg:MSG_00709"/>
<evidence type="ECO:0000313" key="4">
    <source>
        <dbReference type="EMBL" id="BAX90873.1"/>
    </source>
</evidence>
<dbReference type="EMBL" id="AP018164">
    <property type="protein sequence ID" value="BAX90873.1"/>
    <property type="molecule type" value="Genomic_DNA"/>
</dbReference>
<dbReference type="Gene3D" id="1.20.1260.20">
    <property type="entry name" value="PPE superfamily"/>
    <property type="match status" value="1"/>
</dbReference>
<organism evidence="4 5">
    <name type="scientific">Mycobacterium shigaense</name>
    <dbReference type="NCBI Taxonomy" id="722731"/>
    <lineage>
        <taxon>Bacteria</taxon>
        <taxon>Bacillati</taxon>
        <taxon>Actinomycetota</taxon>
        <taxon>Actinomycetes</taxon>
        <taxon>Mycobacteriales</taxon>
        <taxon>Mycobacteriaceae</taxon>
        <taxon>Mycobacterium</taxon>
        <taxon>Mycobacterium simiae complex</taxon>
    </lineage>
</organism>
<reference evidence="5" key="1">
    <citation type="submission" date="2017-06" db="EMBL/GenBank/DDBJ databases">
        <title>Complete Genome Sequence of Mycobacterium shigaense.</title>
        <authorList>
            <person name="Fukano H."/>
            <person name="Yoshida M."/>
            <person name="Kazumi Y."/>
            <person name="Ogura Y."/>
            <person name="Mitarai S."/>
            <person name="Hayashi T."/>
            <person name="Hoshino Y."/>
        </authorList>
    </citation>
    <scope>NUCLEOTIDE SEQUENCE [LARGE SCALE GENOMIC DNA]</scope>
    <source>
        <strain evidence="5">UN-152</strain>
    </source>
</reference>
<feature type="region of interest" description="Disordered" evidence="2">
    <location>
        <begin position="163"/>
        <end position="235"/>
    </location>
</feature>
<feature type="domain" description="PPE" evidence="3">
    <location>
        <begin position="2"/>
        <end position="163"/>
    </location>
</feature>
<keyword evidence="5" id="KW-1185">Reference proteome</keyword>
<dbReference type="Proteomes" id="UP000217736">
    <property type="component" value="Chromosome"/>
</dbReference>
<comment type="similarity">
    <text evidence="1">Belongs to the mycobacterial PPE family.</text>
</comment>